<evidence type="ECO:0000256" key="2">
    <source>
        <dbReference type="ARBA" id="ARBA00022598"/>
    </source>
</evidence>
<keyword evidence="2 7" id="KW-0436">Ligase</keyword>
<name>A0ABS5R0E7_9LACO</name>
<dbReference type="InterPro" id="IPR036565">
    <property type="entry name" value="Mur-like_cat_sf"/>
</dbReference>
<dbReference type="InterPro" id="IPR001645">
    <property type="entry name" value="Folylpolyglutamate_synth"/>
</dbReference>
<dbReference type="PANTHER" id="PTHR11136">
    <property type="entry name" value="FOLYLPOLYGLUTAMATE SYNTHASE-RELATED"/>
    <property type="match status" value="1"/>
</dbReference>
<dbReference type="SUPFAM" id="SSF53244">
    <property type="entry name" value="MurD-like peptide ligases, peptide-binding domain"/>
    <property type="match status" value="1"/>
</dbReference>
<keyword evidence="5 7" id="KW-0067">ATP-binding</keyword>
<dbReference type="InterPro" id="IPR036615">
    <property type="entry name" value="Mur_ligase_C_dom_sf"/>
</dbReference>
<dbReference type="InterPro" id="IPR018109">
    <property type="entry name" value="Folylpolyglutamate_synth_CS"/>
</dbReference>
<evidence type="ECO:0000256" key="3">
    <source>
        <dbReference type="ARBA" id="ARBA00022723"/>
    </source>
</evidence>
<evidence type="ECO:0000313" key="9">
    <source>
        <dbReference type="Proteomes" id="UP001519504"/>
    </source>
</evidence>
<dbReference type="NCBIfam" id="TIGR01499">
    <property type="entry name" value="folC"/>
    <property type="match status" value="1"/>
</dbReference>
<protein>
    <submittedName>
        <fullName evidence="8">Bifunctional folylpolyglutamate synthase/dihydrofolate synthase</fullName>
    </submittedName>
</protein>
<keyword evidence="6" id="KW-0460">Magnesium</keyword>
<gene>
    <name evidence="8" type="ORF">G6R29_04555</name>
</gene>
<evidence type="ECO:0000313" key="8">
    <source>
        <dbReference type="EMBL" id="MBS9338895.1"/>
    </source>
</evidence>
<evidence type="ECO:0000256" key="1">
    <source>
        <dbReference type="ARBA" id="ARBA00008276"/>
    </source>
</evidence>
<dbReference type="PROSITE" id="PS01012">
    <property type="entry name" value="FOLYLPOLYGLU_SYNT_2"/>
    <property type="match status" value="1"/>
</dbReference>
<dbReference type="PIRSF" id="PIRSF001563">
    <property type="entry name" value="Folylpolyglu_synth"/>
    <property type="match status" value="1"/>
</dbReference>
<keyword evidence="4 7" id="KW-0547">Nucleotide-binding</keyword>
<accession>A0ABS5R0E7</accession>
<dbReference type="PANTHER" id="PTHR11136:SF0">
    <property type="entry name" value="DIHYDROFOLATE SYNTHETASE-RELATED"/>
    <property type="match status" value="1"/>
</dbReference>
<evidence type="ECO:0000256" key="7">
    <source>
        <dbReference type="PIRNR" id="PIRNR001563"/>
    </source>
</evidence>
<evidence type="ECO:0000256" key="4">
    <source>
        <dbReference type="ARBA" id="ARBA00022741"/>
    </source>
</evidence>
<evidence type="ECO:0000256" key="5">
    <source>
        <dbReference type="ARBA" id="ARBA00022840"/>
    </source>
</evidence>
<organism evidence="8 9">
    <name type="scientific">Fructobacillus broussonetiae</name>
    <dbReference type="NCBI Taxonomy" id="2713173"/>
    <lineage>
        <taxon>Bacteria</taxon>
        <taxon>Bacillati</taxon>
        <taxon>Bacillota</taxon>
        <taxon>Bacilli</taxon>
        <taxon>Lactobacillales</taxon>
        <taxon>Lactobacillaceae</taxon>
        <taxon>Fructobacillus</taxon>
    </lineage>
</organism>
<dbReference type="Gene3D" id="3.40.1190.10">
    <property type="entry name" value="Mur-like, catalytic domain"/>
    <property type="match status" value="1"/>
</dbReference>
<keyword evidence="9" id="KW-1185">Reference proteome</keyword>
<dbReference type="SUPFAM" id="SSF53623">
    <property type="entry name" value="MurD-like peptide ligases, catalytic domain"/>
    <property type="match status" value="1"/>
</dbReference>
<comment type="caution">
    <text evidence="8">The sequence shown here is derived from an EMBL/GenBank/DDBJ whole genome shotgun (WGS) entry which is preliminary data.</text>
</comment>
<comment type="similarity">
    <text evidence="1 7">Belongs to the folylpolyglutamate synthase family.</text>
</comment>
<dbReference type="EMBL" id="JAAMFK010000005">
    <property type="protein sequence ID" value="MBS9338895.1"/>
    <property type="molecule type" value="Genomic_DNA"/>
</dbReference>
<dbReference type="Proteomes" id="UP001519504">
    <property type="component" value="Unassembled WGS sequence"/>
</dbReference>
<proteinExistence type="inferred from homology"/>
<keyword evidence="3" id="KW-0479">Metal-binding</keyword>
<dbReference type="Gene3D" id="3.90.190.20">
    <property type="entry name" value="Mur ligase, C-terminal domain"/>
    <property type="match status" value="1"/>
</dbReference>
<sequence>MNVTETLAYIHGRPKGGKKNSMARMTALLQKLGHPEDKLPATFHVTGTNGKGSTSTMLSSIGQADGKRVGLFTSPYIVQFNDRFQINGEDISDKDLILYTERVRAEADQVAADSAGELIPTEFEVVTAIMFCYFAENALDLAVIEVGIGGLYDSTNLLQSTAVSVVTSVALDHEALLGDSLTAISKQKAGIIKNGKPVVVGPHLPKEALSVVRETAAGLDSPVIVAGETSGRRADGSRYVHALAGSFQEDNMQTAVAAYKALYPDTDEDVIQEGLSEAFLPGRFEHVLVAEENVEHVLVAEEDVERGQNHDDGAQEGGSAKDCQVDVYLDGAHNPNGLAALKDTLNEQFGLPDGLEDGARDGNKKDVEVIVCAAGLADKHLVEGLKPLALDKNIQLVTVDYAGLPGRPALAKEAYENAGFTDLTFPNLDQVLKYANKQGKPLVFTGSLYFISDVRRHLCQTKKKF</sequence>
<reference evidence="8 9" key="1">
    <citation type="submission" date="2020-02" db="EMBL/GenBank/DDBJ databases">
        <title>Fructobacillus sp. isolated from paper mulberry of Taiwan.</title>
        <authorList>
            <person name="Lin S.-T."/>
        </authorList>
    </citation>
    <scope>NUCLEOTIDE SEQUENCE [LARGE SCALE GENOMIC DNA]</scope>
    <source>
        <strain evidence="8 9">M2-14</strain>
    </source>
</reference>
<dbReference type="RefSeq" id="WP_213809179.1">
    <property type="nucleotide sequence ID" value="NZ_JAAMFK010000005.1"/>
</dbReference>
<evidence type="ECO:0000256" key="6">
    <source>
        <dbReference type="ARBA" id="ARBA00022842"/>
    </source>
</evidence>